<dbReference type="GO" id="GO:0042823">
    <property type="term" value="P:pyridoxal phosphate biosynthetic process"/>
    <property type="evidence" value="ECO:0007669"/>
    <property type="project" value="InterPro"/>
</dbReference>
<evidence type="ECO:0000256" key="1">
    <source>
        <dbReference type="ARBA" id="ARBA00022962"/>
    </source>
</evidence>
<organism evidence="2">
    <name type="scientific">bioreactor metagenome</name>
    <dbReference type="NCBI Taxonomy" id="1076179"/>
    <lineage>
        <taxon>unclassified sequences</taxon>
        <taxon>metagenomes</taxon>
        <taxon>ecological metagenomes</taxon>
    </lineage>
</organism>
<dbReference type="Pfam" id="PF01174">
    <property type="entry name" value="SNO"/>
    <property type="match status" value="1"/>
</dbReference>
<dbReference type="GO" id="GO:0004359">
    <property type="term" value="F:glutaminase activity"/>
    <property type="evidence" value="ECO:0007669"/>
    <property type="project" value="InterPro"/>
</dbReference>
<dbReference type="Gene3D" id="3.40.50.880">
    <property type="match status" value="1"/>
</dbReference>
<dbReference type="GO" id="GO:1903600">
    <property type="term" value="C:glutaminase complex"/>
    <property type="evidence" value="ECO:0007669"/>
    <property type="project" value="TreeGrafter"/>
</dbReference>
<proteinExistence type="predicted"/>
<dbReference type="InterPro" id="IPR002161">
    <property type="entry name" value="PdxT/SNO"/>
</dbReference>
<dbReference type="GO" id="GO:0005829">
    <property type="term" value="C:cytosol"/>
    <property type="evidence" value="ECO:0007669"/>
    <property type="project" value="TreeGrafter"/>
</dbReference>
<dbReference type="PANTHER" id="PTHR31559">
    <property type="entry name" value="PYRIDOXAL 5'-PHOSPHATE SYNTHASE SUBUNIT SNO"/>
    <property type="match status" value="1"/>
</dbReference>
<keyword evidence="1" id="KW-0315">Glutamine amidotransferase</keyword>
<dbReference type="EC" id="4.3.3.6" evidence="2"/>
<dbReference type="InterPro" id="IPR029062">
    <property type="entry name" value="Class_I_gatase-like"/>
</dbReference>
<evidence type="ECO:0000313" key="2">
    <source>
        <dbReference type="EMBL" id="MPM98099.1"/>
    </source>
</evidence>
<accession>A0A645E9L4</accession>
<dbReference type="AlphaFoldDB" id="A0A645E9L4"/>
<dbReference type="PANTHER" id="PTHR31559:SF0">
    <property type="entry name" value="PYRIDOXAL 5'-PHOSPHATE SYNTHASE SUBUNIT SNO1-RELATED"/>
    <property type="match status" value="1"/>
</dbReference>
<gene>
    <name evidence="2" type="primary">pdxT_15</name>
    <name evidence="2" type="ORF">SDC9_145280</name>
</gene>
<dbReference type="PROSITE" id="PS51273">
    <property type="entry name" value="GATASE_TYPE_1"/>
    <property type="match status" value="1"/>
</dbReference>
<comment type="caution">
    <text evidence="2">The sequence shown here is derived from an EMBL/GenBank/DDBJ whole genome shotgun (WGS) entry which is preliminary data.</text>
</comment>
<name>A0A645E9L4_9ZZZZ</name>
<dbReference type="SUPFAM" id="SSF52317">
    <property type="entry name" value="Class I glutamine amidotransferase-like"/>
    <property type="match status" value="1"/>
</dbReference>
<dbReference type="PROSITE" id="PS51130">
    <property type="entry name" value="PDXT_SNO_2"/>
    <property type="match status" value="1"/>
</dbReference>
<keyword evidence="2" id="KW-0456">Lyase</keyword>
<dbReference type="GO" id="GO:0036381">
    <property type="term" value="F:pyridoxal 5'-phosphate synthase (glutamine hydrolysing) activity"/>
    <property type="evidence" value="ECO:0007669"/>
    <property type="project" value="UniProtKB-EC"/>
</dbReference>
<sequence length="126" mass="14128">MLPLLQKRIEEGLAVWGTCAGLILLAKRIVGEEPYLDAMDITVKRNAYGSQLDSFRCEQIITAISAKPIHLVFIRAPWIEAVGPEVEVLAERDGRIIAAKQGRLLATSFHPELTQDTSVYEYFLQM</sequence>
<dbReference type="NCBIfam" id="TIGR03800">
    <property type="entry name" value="PLP_synth_Pdx2"/>
    <property type="match status" value="1"/>
</dbReference>
<dbReference type="EMBL" id="VSSQ01044286">
    <property type="protein sequence ID" value="MPM98099.1"/>
    <property type="molecule type" value="Genomic_DNA"/>
</dbReference>
<dbReference type="GO" id="GO:0008614">
    <property type="term" value="P:pyridoxine metabolic process"/>
    <property type="evidence" value="ECO:0007669"/>
    <property type="project" value="TreeGrafter"/>
</dbReference>
<reference evidence="2" key="1">
    <citation type="submission" date="2019-08" db="EMBL/GenBank/DDBJ databases">
        <authorList>
            <person name="Kucharzyk K."/>
            <person name="Murdoch R.W."/>
            <person name="Higgins S."/>
            <person name="Loffler F."/>
        </authorList>
    </citation>
    <scope>NUCLEOTIDE SEQUENCE</scope>
</reference>
<protein>
    <submittedName>
        <fullName evidence="2">Pyridoxal 5'-phosphate synthase subunit PdxT</fullName>
        <ecNumber evidence="2">4.3.3.6</ecNumber>
    </submittedName>
</protein>